<dbReference type="InterPro" id="IPR000938">
    <property type="entry name" value="CAP-Gly_domain"/>
</dbReference>
<evidence type="ECO:0000256" key="1">
    <source>
        <dbReference type="ARBA" id="ARBA00000707"/>
    </source>
</evidence>
<evidence type="ECO:0000256" key="13">
    <source>
        <dbReference type="ARBA" id="ARBA00022833"/>
    </source>
</evidence>
<dbReference type="GO" id="GO:0016787">
    <property type="term" value="F:hydrolase activity"/>
    <property type="evidence" value="ECO:0007669"/>
    <property type="project" value="UniProtKB-KW"/>
</dbReference>
<keyword evidence="11 15" id="KW-0378">Hydrolase</keyword>
<dbReference type="PROSITE" id="PS50235">
    <property type="entry name" value="USP_3"/>
    <property type="match status" value="1"/>
</dbReference>
<keyword evidence="8" id="KW-0645">Protease</keyword>
<dbReference type="SUPFAM" id="SSF74924">
    <property type="entry name" value="Cap-Gly domain"/>
    <property type="match status" value="1"/>
</dbReference>
<accession>A0ABQ7SAS3</accession>
<dbReference type="InterPro" id="IPR036859">
    <property type="entry name" value="CAP-Gly_dom_sf"/>
</dbReference>
<dbReference type="InterPro" id="IPR028889">
    <property type="entry name" value="USP"/>
</dbReference>
<protein>
    <recommendedName>
        <fullName evidence="5">ubiquitinyl hydrolase 1</fullName>
        <ecNumber evidence="5">3.4.19.12</ecNumber>
    </recommendedName>
</protein>
<comment type="catalytic activity">
    <reaction evidence="1">
        <text>Thiol-dependent hydrolysis of ester, thioester, amide, peptide and isopeptide bonds formed by the C-terminal Gly of ubiquitin (a 76-residue protein attached to proteins as an intracellular targeting signal).</text>
        <dbReference type="EC" id="3.4.19.12"/>
    </reaction>
</comment>
<dbReference type="Gene3D" id="2.30.30.190">
    <property type="entry name" value="CAP Gly-rich-like domain"/>
    <property type="match status" value="1"/>
</dbReference>
<dbReference type="PANTHER" id="PTHR11830">
    <property type="entry name" value="40S RIBOSOMAL PROTEIN S3A"/>
    <property type="match status" value="1"/>
</dbReference>
<dbReference type="InterPro" id="IPR038765">
    <property type="entry name" value="Papain-like_cys_pep_sf"/>
</dbReference>
<dbReference type="SMART" id="SM01052">
    <property type="entry name" value="CAP_GLY"/>
    <property type="match status" value="1"/>
</dbReference>
<keyword evidence="7" id="KW-0597">Phosphoprotein</keyword>
<evidence type="ECO:0000256" key="7">
    <source>
        <dbReference type="ARBA" id="ARBA00022553"/>
    </source>
</evidence>
<keyword evidence="13" id="KW-0862">Zinc</keyword>
<evidence type="ECO:0000256" key="9">
    <source>
        <dbReference type="ARBA" id="ARBA00022723"/>
    </source>
</evidence>
<evidence type="ECO:0000256" key="6">
    <source>
        <dbReference type="ARBA" id="ARBA00022490"/>
    </source>
</evidence>
<dbReference type="Pfam" id="PF01302">
    <property type="entry name" value="CAP_GLY"/>
    <property type="match status" value="1"/>
</dbReference>
<dbReference type="Proteomes" id="UP000825002">
    <property type="component" value="Unassembled WGS sequence"/>
</dbReference>
<feature type="domain" description="USP" evidence="14">
    <location>
        <begin position="120"/>
        <end position="499"/>
    </location>
</feature>
<keyword evidence="16" id="KW-1185">Reference proteome</keyword>
<dbReference type="EMBL" id="JAIFTH010000131">
    <property type="protein sequence ID" value="KAG9510501.1"/>
    <property type="molecule type" value="Genomic_DNA"/>
</dbReference>
<reference evidence="15 16" key="1">
    <citation type="submission" date="2020-10" db="EMBL/GenBank/DDBJ databases">
        <authorList>
            <person name="Klimov P.B."/>
            <person name="Dyachkov S.M."/>
            <person name="Chetverikov P.E."/>
        </authorList>
    </citation>
    <scope>NUCLEOTIDE SEQUENCE [LARGE SCALE GENOMIC DNA]</scope>
    <source>
        <strain evidence="15">BMOC 18-1129-001#AD2665</strain>
        <tissue evidence="15">Entire mites</tissue>
    </source>
</reference>
<dbReference type="InterPro" id="IPR001394">
    <property type="entry name" value="Peptidase_C19_UCH"/>
</dbReference>
<evidence type="ECO:0000256" key="4">
    <source>
        <dbReference type="ARBA" id="ARBA00009085"/>
    </source>
</evidence>
<comment type="caution">
    <text evidence="15">The sequence shown here is derived from an EMBL/GenBank/DDBJ whole genome shotgun (WGS) entry which is preliminary data.</text>
</comment>
<gene>
    <name evidence="15" type="primary">CYLD</name>
    <name evidence="15" type="ORF">GZH46_00949</name>
</gene>
<dbReference type="Pfam" id="PF00443">
    <property type="entry name" value="UCH"/>
    <property type="match status" value="1"/>
</dbReference>
<sequence length="505" mass="57677">MDSRSLSSTVPSLSMNERIVWISDNGPEYGYVRWLGKLPDIGDDWMVGVEFDNPVGTGTGFYRDQQLFESQMNHASLVPIIGLMKAADFEDSSPTSSGSQHNILTYPAPKTLRSLMGKSRGIQGHNNSCYLDATLFAMFSSATVFESLLYRPSTAKDIPEYSQVQNILREEIVRPLRKDFFVSANQVMQLRTLLEKLSSVEGLTDEEKDPEEFLTLLLNQILRAEPYLKLSSGLESFFYQLIVDKDENIVLPTVQDLFDQSCLGNSIRLREIPPCLLLQMPRFGRQYKMYSRIVPSMQLDITDILESSPRACGQINKNCDNLASFECKDCFGERGNRFNTRLSNITYCKSCFQSKHFSRSHSTGIEDHDNTKSIIKHGCTNREAQQRFLASSSSSKNKTIPRVYMDLFAILCIETSHYVCFVKCDNDPDAPWCFFDSMADRKGEQNGYNIPEVSLFEDLPFWLSDKGIAYLLNNRDDKLLPEMSRRLICDAYMCFYQSSDLQLYR</sequence>
<dbReference type="Gene3D" id="3.90.70.10">
    <property type="entry name" value="Cysteine proteinases"/>
    <property type="match status" value="1"/>
</dbReference>
<evidence type="ECO:0000313" key="15">
    <source>
        <dbReference type="EMBL" id="KAG9510501.1"/>
    </source>
</evidence>
<name>A0ABQ7SAS3_9ACAR</name>
<evidence type="ECO:0000259" key="14">
    <source>
        <dbReference type="PROSITE" id="PS50235"/>
    </source>
</evidence>
<evidence type="ECO:0000256" key="11">
    <source>
        <dbReference type="ARBA" id="ARBA00022801"/>
    </source>
</evidence>
<evidence type="ECO:0000256" key="12">
    <source>
        <dbReference type="ARBA" id="ARBA00022807"/>
    </source>
</evidence>
<proteinExistence type="inferred from homology"/>
<evidence type="ECO:0000256" key="2">
    <source>
        <dbReference type="ARBA" id="ARBA00004300"/>
    </source>
</evidence>
<keyword evidence="6" id="KW-0963">Cytoplasm</keyword>
<organism evidence="15 16">
    <name type="scientific">Fragariocoptes setiger</name>
    <dbReference type="NCBI Taxonomy" id="1670756"/>
    <lineage>
        <taxon>Eukaryota</taxon>
        <taxon>Metazoa</taxon>
        <taxon>Ecdysozoa</taxon>
        <taxon>Arthropoda</taxon>
        <taxon>Chelicerata</taxon>
        <taxon>Arachnida</taxon>
        <taxon>Acari</taxon>
        <taxon>Acariformes</taxon>
        <taxon>Trombidiformes</taxon>
        <taxon>Prostigmata</taxon>
        <taxon>Eupodina</taxon>
        <taxon>Eriophyoidea</taxon>
        <taxon>Phytoptidae</taxon>
        <taxon>Fragariocoptes</taxon>
    </lineage>
</organism>
<evidence type="ECO:0000256" key="10">
    <source>
        <dbReference type="ARBA" id="ARBA00022786"/>
    </source>
</evidence>
<evidence type="ECO:0000256" key="5">
    <source>
        <dbReference type="ARBA" id="ARBA00012759"/>
    </source>
</evidence>
<evidence type="ECO:0000256" key="8">
    <source>
        <dbReference type="ARBA" id="ARBA00022670"/>
    </source>
</evidence>
<comment type="similarity">
    <text evidence="4">Belongs to the peptidase C19 family.</text>
</comment>
<dbReference type="SUPFAM" id="SSF54001">
    <property type="entry name" value="Cysteine proteinases"/>
    <property type="match status" value="1"/>
</dbReference>
<keyword evidence="9" id="KW-0479">Metal-binding</keyword>
<comment type="subcellular location">
    <subcellularLocation>
        <location evidence="2">Cytoplasm</location>
        <location evidence="2">Cytoskeleton</location>
        <location evidence="2">Microtubule organizing center</location>
        <location evidence="2">Centrosome</location>
    </subcellularLocation>
    <subcellularLocation>
        <location evidence="3">Cytoplasm</location>
        <location evidence="3">Perinuclear region</location>
    </subcellularLocation>
</comment>
<evidence type="ECO:0000313" key="16">
    <source>
        <dbReference type="Proteomes" id="UP000825002"/>
    </source>
</evidence>
<keyword evidence="10" id="KW-0833">Ubl conjugation pathway</keyword>
<dbReference type="EC" id="3.4.19.12" evidence="5"/>
<keyword evidence="12" id="KW-0788">Thiol protease</keyword>
<evidence type="ECO:0000256" key="3">
    <source>
        <dbReference type="ARBA" id="ARBA00004556"/>
    </source>
</evidence>